<dbReference type="GO" id="GO:0016836">
    <property type="term" value="F:hydro-lyase activity"/>
    <property type="evidence" value="ECO:0007669"/>
    <property type="project" value="UniProtKB-ARBA"/>
</dbReference>
<dbReference type="SUPFAM" id="SSF111418">
    <property type="entry name" value="Hormone receptor domain"/>
    <property type="match status" value="1"/>
</dbReference>
<dbReference type="Gene3D" id="3.40.50.11890">
    <property type="match status" value="1"/>
</dbReference>
<dbReference type="EMBL" id="FQXJ01000014">
    <property type="protein sequence ID" value="SHI26734.1"/>
    <property type="molecule type" value="Genomic_DNA"/>
</dbReference>
<comment type="cofactor">
    <cofactor evidence="1">
        <name>[4Fe-4S] cluster</name>
        <dbReference type="ChEBI" id="CHEBI:49883"/>
    </cofactor>
</comment>
<dbReference type="OrthoDB" id="9810278at2"/>
<dbReference type="AlphaFoldDB" id="A0A1M5ZRA6"/>
<accession>A0A1M5ZRA6</accession>
<keyword evidence="5" id="KW-0411">Iron-sulfur</keyword>
<comment type="similarity">
    <text evidence="2">Belongs to the FldB/FldC dehydratase alpha/beta subunit family.</text>
</comment>
<dbReference type="PANTHER" id="PTHR30548:SF4">
    <property type="entry name" value="SUBUNIT OF OXYGEN-SENSITIVE 2-HYDROXYISOCAPROYL-COA DEHYDRATASE"/>
    <property type="match status" value="1"/>
</dbReference>
<evidence type="ECO:0000256" key="2">
    <source>
        <dbReference type="ARBA" id="ARBA00005806"/>
    </source>
</evidence>
<organism evidence="6 7">
    <name type="scientific">Desulfosporosinus lacus DSM 15449</name>
    <dbReference type="NCBI Taxonomy" id="1121420"/>
    <lineage>
        <taxon>Bacteria</taxon>
        <taxon>Bacillati</taxon>
        <taxon>Bacillota</taxon>
        <taxon>Clostridia</taxon>
        <taxon>Eubacteriales</taxon>
        <taxon>Desulfitobacteriaceae</taxon>
        <taxon>Desulfosporosinus</taxon>
    </lineage>
</organism>
<sequence length="413" mass="47137">MPEKLTSRNLLNQLQTRHYTNAYAAKMKGQLVGWATSIFPQEFCETMGLTVVYPENHAAAVAAKRGALPLLEQAESEGYSVDLCSYARINLAYMKSQAAEIPIPLPDFILCCNNICNTLIKWYENIAAELNIPMILIDVPYNHGYEPTPAAIDYIKSEFGECIRQLEKITGQQFNQERFQEVMILSNENSRAWKRALDLNQAVPAPLNGFELFNYMSQMVCARGRQETGELLKLLIEELEEKIRLGKSCYEDGEKCRVMWDGIACWPHIKHNFKAFEKNGINIVCSSYPEAWVLLYEPGNLDELAKVYSMIGNNTCMEYQADKREREVKNFKLDGILFHVNRSCKVMDFMQYEQQRLVAARTDVSIMNFDGDQADPRNFAAAQFETRLEALMEIVAHNKSAKKSKEVTNNDPA</sequence>
<dbReference type="RefSeq" id="WP_073031050.1">
    <property type="nucleotide sequence ID" value="NZ_FQXJ01000014.1"/>
</dbReference>
<dbReference type="GO" id="GO:0046872">
    <property type="term" value="F:metal ion binding"/>
    <property type="evidence" value="ECO:0007669"/>
    <property type="project" value="UniProtKB-KW"/>
</dbReference>
<dbReference type="Pfam" id="PF06050">
    <property type="entry name" value="HGD-D"/>
    <property type="match status" value="1"/>
</dbReference>
<dbReference type="InterPro" id="IPR036445">
    <property type="entry name" value="GPCR_2_extracell_dom_sf"/>
</dbReference>
<name>A0A1M5ZRA6_9FIRM</name>
<keyword evidence="4" id="KW-0408">Iron</keyword>
<protein>
    <submittedName>
        <fullName evidence="6">(R)-2-hydroxyisocaproyl-CoA dehydratase alpha subunit</fullName>
    </submittedName>
</protein>
<evidence type="ECO:0000256" key="1">
    <source>
        <dbReference type="ARBA" id="ARBA00001966"/>
    </source>
</evidence>
<keyword evidence="3" id="KW-0479">Metal-binding</keyword>
<dbReference type="GO" id="GO:0051536">
    <property type="term" value="F:iron-sulfur cluster binding"/>
    <property type="evidence" value="ECO:0007669"/>
    <property type="project" value="UniProtKB-KW"/>
</dbReference>
<dbReference type="GO" id="GO:0016020">
    <property type="term" value="C:membrane"/>
    <property type="evidence" value="ECO:0007669"/>
    <property type="project" value="InterPro"/>
</dbReference>
<evidence type="ECO:0000313" key="7">
    <source>
        <dbReference type="Proteomes" id="UP000183954"/>
    </source>
</evidence>
<dbReference type="STRING" id="1121420.SAMN02746098_03556"/>
<dbReference type="Gene3D" id="3.40.50.11900">
    <property type="match status" value="1"/>
</dbReference>
<evidence type="ECO:0000256" key="3">
    <source>
        <dbReference type="ARBA" id="ARBA00022723"/>
    </source>
</evidence>
<dbReference type="GO" id="GO:0004930">
    <property type="term" value="F:G protein-coupled receptor activity"/>
    <property type="evidence" value="ECO:0007669"/>
    <property type="project" value="InterPro"/>
</dbReference>
<evidence type="ECO:0000256" key="5">
    <source>
        <dbReference type="ARBA" id="ARBA00023014"/>
    </source>
</evidence>
<evidence type="ECO:0000256" key="4">
    <source>
        <dbReference type="ARBA" id="ARBA00023004"/>
    </source>
</evidence>
<reference evidence="7" key="1">
    <citation type="submission" date="2016-11" db="EMBL/GenBank/DDBJ databases">
        <authorList>
            <person name="Varghese N."/>
            <person name="Submissions S."/>
        </authorList>
    </citation>
    <scope>NUCLEOTIDE SEQUENCE [LARGE SCALE GENOMIC DNA]</scope>
    <source>
        <strain evidence="7">DSM 15449</strain>
    </source>
</reference>
<gene>
    <name evidence="6" type="ORF">SAMN02746098_03556</name>
</gene>
<dbReference type="PANTHER" id="PTHR30548">
    <property type="entry name" value="2-HYDROXYGLUTARYL-COA DEHYDRATASE, D-COMPONENT-RELATED"/>
    <property type="match status" value="1"/>
</dbReference>
<keyword evidence="7" id="KW-1185">Reference proteome</keyword>
<evidence type="ECO:0000313" key="6">
    <source>
        <dbReference type="EMBL" id="SHI26734.1"/>
    </source>
</evidence>
<dbReference type="InterPro" id="IPR010327">
    <property type="entry name" value="FldB/FldC_alpha/beta"/>
</dbReference>
<dbReference type="Proteomes" id="UP000183954">
    <property type="component" value="Unassembled WGS sequence"/>
</dbReference>
<proteinExistence type="inferred from homology"/>